<dbReference type="Pfam" id="PF13180">
    <property type="entry name" value="PDZ_2"/>
    <property type="match status" value="1"/>
</dbReference>
<dbReference type="NCBIfam" id="NF041438">
    <property type="entry name" value="SepM_fam_S16"/>
    <property type="match status" value="1"/>
</dbReference>
<dbReference type="RefSeq" id="WP_180848377.1">
    <property type="nucleotide sequence ID" value="NZ_CP047418.1"/>
</dbReference>
<dbReference type="InterPro" id="IPR001478">
    <property type="entry name" value="PDZ"/>
</dbReference>
<dbReference type="PANTHER" id="PTHR10046">
    <property type="entry name" value="ATP DEPENDENT LON PROTEASE FAMILY MEMBER"/>
    <property type="match status" value="1"/>
</dbReference>
<feature type="domain" description="PDZ" evidence="2">
    <location>
        <begin position="122"/>
        <end position="189"/>
    </location>
</feature>
<feature type="transmembrane region" description="Helical" evidence="1">
    <location>
        <begin position="12"/>
        <end position="31"/>
    </location>
</feature>
<dbReference type="EMBL" id="CP047418">
    <property type="protein sequence ID" value="QLL78063.1"/>
    <property type="molecule type" value="Genomic_DNA"/>
</dbReference>
<dbReference type="Proteomes" id="UP000510886">
    <property type="component" value="Chromosome"/>
</dbReference>
<evidence type="ECO:0000259" key="2">
    <source>
        <dbReference type="SMART" id="SM00228"/>
    </source>
</evidence>
<dbReference type="GO" id="GO:0004176">
    <property type="term" value="F:ATP-dependent peptidase activity"/>
    <property type="evidence" value="ECO:0007669"/>
    <property type="project" value="InterPro"/>
</dbReference>
<dbReference type="GO" id="GO:0006508">
    <property type="term" value="P:proteolysis"/>
    <property type="evidence" value="ECO:0007669"/>
    <property type="project" value="InterPro"/>
</dbReference>
<dbReference type="AlphaFoldDB" id="A0A7H9EK18"/>
<dbReference type="GO" id="GO:0004252">
    <property type="term" value="F:serine-type endopeptidase activity"/>
    <property type="evidence" value="ECO:0007669"/>
    <property type="project" value="InterPro"/>
</dbReference>
<dbReference type="SMART" id="SM00228">
    <property type="entry name" value="PDZ"/>
    <property type="match status" value="1"/>
</dbReference>
<gene>
    <name evidence="3" type="ORF">GTO87_05265</name>
</gene>
<dbReference type="GO" id="GO:0005524">
    <property type="term" value="F:ATP binding"/>
    <property type="evidence" value="ECO:0007669"/>
    <property type="project" value="InterPro"/>
</dbReference>
<proteinExistence type="predicted"/>
<name>A0A7H9EK18_9LACO</name>
<dbReference type="KEGG" id="lsw:GTO87_05265"/>
<reference evidence="3 4" key="1">
    <citation type="submission" date="2020-01" db="EMBL/GenBank/DDBJ databases">
        <title>Complete and circular genome sequences of six lactobacillus isolates from horses.</title>
        <authorList>
            <person name="Hassan H.M."/>
        </authorList>
    </citation>
    <scope>NUCLEOTIDE SEQUENCE [LARGE SCALE GENOMIC DNA]</scope>
    <source>
        <strain evidence="3 4">1A</strain>
    </source>
</reference>
<dbReference type="InterPro" id="IPR036034">
    <property type="entry name" value="PDZ_sf"/>
</dbReference>
<dbReference type="InterPro" id="IPR008269">
    <property type="entry name" value="Lon_proteolytic"/>
</dbReference>
<dbReference type="InterPro" id="IPR014721">
    <property type="entry name" value="Ribsml_uS5_D2-typ_fold_subgr"/>
</dbReference>
<keyword evidence="1" id="KW-0472">Membrane</keyword>
<sequence>MRKNNKKKIFGGILAAIVILLFMLLPLPYYIESPGGAENISHFIKVDGHRLKKRGKYQLVYVQMQRATPFTYVMHFFKPHTDVLSASEVMGTDTNYQEYSRIQKYYMDSAVANAKYVALQKSHYPARLVYQGIYVMQVQKNSSFKGRLAVGDVVEKVDGKKYTTAAGYQKAVNRGHHGRKLTLTVLHQGKEKQLTGHTVKLGNSKRYGIGIIMSDRLKVKTPVKIIANMEAIGGPSAGLMMTLQMYEQLGKHNLLQGRKVGGTGTIAPDGSVGEIGGVDKKVVSCARSGCQIFFAPEEHYPGEKSNYEVAQKTAKEIHTKMKIVPVKSVDDAIAYLKKTA</sequence>
<dbReference type="Gene3D" id="3.30.230.10">
    <property type="match status" value="1"/>
</dbReference>
<protein>
    <submittedName>
        <fullName evidence="3">PDZ domain-containing protein</fullName>
    </submittedName>
</protein>
<dbReference type="SUPFAM" id="SSF50156">
    <property type="entry name" value="PDZ domain-like"/>
    <property type="match status" value="1"/>
</dbReference>
<dbReference type="InterPro" id="IPR020568">
    <property type="entry name" value="Ribosomal_Su5_D2-typ_SF"/>
</dbReference>
<dbReference type="GO" id="GO:0030163">
    <property type="term" value="P:protein catabolic process"/>
    <property type="evidence" value="ECO:0007669"/>
    <property type="project" value="InterPro"/>
</dbReference>
<accession>A0A7H9EK18</accession>
<organism evidence="3 4">
    <name type="scientific">Ligilactobacillus saerimneri</name>
    <dbReference type="NCBI Taxonomy" id="228229"/>
    <lineage>
        <taxon>Bacteria</taxon>
        <taxon>Bacillati</taxon>
        <taxon>Bacillota</taxon>
        <taxon>Bacilli</taxon>
        <taxon>Lactobacillales</taxon>
        <taxon>Lactobacillaceae</taxon>
        <taxon>Ligilactobacillus</taxon>
    </lineage>
</organism>
<dbReference type="Pfam" id="PF05362">
    <property type="entry name" value="Lon_C"/>
    <property type="match status" value="1"/>
</dbReference>
<keyword evidence="1" id="KW-0812">Transmembrane</keyword>
<evidence type="ECO:0000313" key="3">
    <source>
        <dbReference type="EMBL" id="QLL78063.1"/>
    </source>
</evidence>
<keyword evidence="1" id="KW-1133">Transmembrane helix</keyword>
<evidence type="ECO:0000256" key="1">
    <source>
        <dbReference type="SAM" id="Phobius"/>
    </source>
</evidence>
<evidence type="ECO:0000313" key="4">
    <source>
        <dbReference type="Proteomes" id="UP000510886"/>
    </source>
</evidence>
<dbReference type="InterPro" id="IPR027065">
    <property type="entry name" value="Lon_Prtase"/>
</dbReference>
<dbReference type="SUPFAM" id="SSF54211">
    <property type="entry name" value="Ribosomal protein S5 domain 2-like"/>
    <property type="match status" value="1"/>
</dbReference>